<dbReference type="EMBL" id="CP046565">
    <property type="protein sequence ID" value="QJD29172.1"/>
    <property type="molecule type" value="Genomic_DNA"/>
</dbReference>
<dbReference type="NCBIfam" id="NF033539">
    <property type="entry name" value="transpos_IS1380"/>
    <property type="match status" value="1"/>
</dbReference>
<name>A0A858Q5N9_9GAMM</name>
<dbReference type="KEGG" id="metu:GNH96_03795"/>
<proteinExistence type="predicted"/>
<dbReference type="Proteomes" id="UP000503004">
    <property type="component" value="Chromosome"/>
</dbReference>
<dbReference type="SUPFAM" id="SSF53098">
    <property type="entry name" value="Ribonuclease H-like"/>
    <property type="match status" value="1"/>
</dbReference>
<dbReference type="InterPro" id="IPR012337">
    <property type="entry name" value="RNaseH-like_sf"/>
</dbReference>
<dbReference type="Pfam" id="PF13701">
    <property type="entry name" value="DDE_Tnp_1_4"/>
    <property type="match status" value="1"/>
</dbReference>
<dbReference type="AlphaFoldDB" id="A0A858Q5N9"/>
<dbReference type="KEGG" id="metu:GNH96_08700"/>
<dbReference type="EMBL" id="CP046565">
    <property type="protein sequence ID" value="QJD30040.1"/>
    <property type="molecule type" value="Genomic_DNA"/>
</dbReference>
<keyword evidence="4" id="KW-1185">Reference proteome</keyword>
<accession>A0A858Q5N9</accession>
<feature type="domain" description="Transposase DDE" evidence="1">
    <location>
        <begin position="11"/>
        <end position="419"/>
    </location>
</feature>
<dbReference type="InterPro" id="IPR025668">
    <property type="entry name" value="Tnp_DDE_dom"/>
</dbReference>
<dbReference type="InterPro" id="IPR047960">
    <property type="entry name" value="Transpos_IS1380"/>
</dbReference>
<dbReference type="RefSeq" id="WP_169602424.1">
    <property type="nucleotide sequence ID" value="NZ_CP046565.1"/>
</dbReference>
<evidence type="ECO:0000313" key="4">
    <source>
        <dbReference type="Proteomes" id="UP000503004"/>
    </source>
</evidence>
<evidence type="ECO:0000313" key="2">
    <source>
        <dbReference type="EMBL" id="QJD29172.1"/>
    </source>
</evidence>
<gene>
    <name evidence="2" type="ORF">GNH96_03795</name>
    <name evidence="3" type="ORF">GNH96_08700</name>
</gene>
<protein>
    <submittedName>
        <fullName evidence="2">IS1380 family transposase</fullName>
    </submittedName>
</protein>
<organism evidence="2 4">
    <name type="scientific">Methylococcus geothermalis</name>
    <dbReference type="NCBI Taxonomy" id="2681310"/>
    <lineage>
        <taxon>Bacteria</taxon>
        <taxon>Pseudomonadati</taxon>
        <taxon>Pseudomonadota</taxon>
        <taxon>Gammaproteobacteria</taxon>
        <taxon>Methylococcales</taxon>
        <taxon>Methylococcaceae</taxon>
        <taxon>Methylococcus</taxon>
    </lineage>
</organism>
<reference evidence="4" key="1">
    <citation type="submission" date="2019-12" db="EMBL/GenBank/DDBJ databases">
        <authorList>
            <person name="Awala S.I."/>
            <person name="Rhee S.K."/>
        </authorList>
    </citation>
    <scope>NUCLEOTIDE SEQUENCE [LARGE SCALE GENOMIC DNA]</scope>
    <source>
        <strain evidence="4">IM1</strain>
    </source>
</reference>
<reference evidence="2" key="2">
    <citation type="journal article" date="2020" name="Int. J. Syst. Evol. Microbiol.">
        <title>Methylococcus geothermalis sp. nov., a methanotroph isolated from a geothermal field in the Republic of Korea.</title>
        <authorList>
            <person name="Awala S.I."/>
            <person name="Bellosillo L.A."/>
            <person name="Gwak J.-H."/>
            <person name="Nguyen N.-L."/>
            <person name="Kim S.-J."/>
            <person name="Lee B.-H."/>
            <person name="Rhee S.-K."/>
        </authorList>
    </citation>
    <scope>NUCLEOTIDE SEQUENCE</scope>
    <source>
        <strain evidence="2">IM1</strain>
    </source>
</reference>
<evidence type="ECO:0000313" key="3">
    <source>
        <dbReference type="EMBL" id="QJD30040.1"/>
    </source>
</evidence>
<evidence type="ECO:0000259" key="1">
    <source>
        <dbReference type="Pfam" id="PF13701"/>
    </source>
</evidence>
<sequence length="446" mass="50114">MAGSVLQGEGFSVSFSHREVTAWGGLALFKQMLDSMGFREAAARWGLPEPKSNRGYAPLQLIEQFIVSIWCGACRFAHAETVRMDSTLVRLFGWARAAGHKAIMRLFGRFDMLTNERVQAEAYRWFFGKISALKQVTLDVDSTVITRNGEQEGAARGYNPNRHGRASHHPLLAFVAEARMVANFWLRPGNAHSANNILPFLESTLHHLGDKAVGLLRADSGFFDEAILSALEGKRIPYIIAARLTQPLQRTIYQATGWWALETGLELTELRYHAAGWQSERRLIVVRQSVKRKTAPGKTLSLFADDPDIQGWRYGAFVTTLDLPMVEVWRTYRGRADCENRIKELKADFGLDAFNMRDFWATEAALGFAMLAYNLMSLFRQAVLRSRIQHTLSTLHGLVLAIGGAWHQDTSQHRLMLSVPRKKRAWFAGLWANASAPPFIPGLQNG</sequence>